<dbReference type="PATRIC" id="fig|743722.3.peg.637"/>
<evidence type="ECO:0008006" key="3">
    <source>
        <dbReference type="Google" id="ProtNLM"/>
    </source>
</evidence>
<organism evidence="2">
    <name type="scientific">Sphingobacterium sp. (strain 21)</name>
    <dbReference type="NCBI Taxonomy" id="743722"/>
    <lineage>
        <taxon>Bacteria</taxon>
        <taxon>Pseudomonadati</taxon>
        <taxon>Bacteroidota</taxon>
        <taxon>Sphingobacteriia</taxon>
        <taxon>Sphingobacteriales</taxon>
        <taxon>Sphingobacteriaceae</taxon>
        <taxon>Sphingobacterium</taxon>
    </lineage>
</organism>
<keyword evidence="1" id="KW-1133">Transmembrane helix</keyword>
<dbReference type="EMBL" id="CP002584">
    <property type="protein sequence ID" value="ADZ77167.1"/>
    <property type="molecule type" value="Genomic_DNA"/>
</dbReference>
<keyword evidence="1" id="KW-0812">Transmembrane</keyword>
<protein>
    <recommendedName>
        <fullName evidence="3">Class IIb bacteriocin, lactobin A/cerein 7B family</fullName>
    </recommendedName>
</protein>
<proteinExistence type="predicted"/>
<dbReference type="HOGENOM" id="CLU_3084833_0_0_10"/>
<reference evidence="2" key="1">
    <citation type="submission" date="2011-03" db="EMBL/GenBank/DDBJ databases">
        <title>Complete sequence of Sphingobacterium sp. 21.</title>
        <authorList>
            <consortium name="US DOE Joint Genome Institute"/>
            <person name="Lucas S."/>
            <person name="Copeland A."/>
            <person name="Lapidus A."/>
            <person name="Cheng J.-F."/>
            <person name="Goodwin L."/>
            <person name="Pitluck S."/>
            <person name="Davenport K."/>
            <person name="Detter J.C."/>
            <person name="Han C."/>
            <person name="Tapia R."/>
            <person name="Land M."/>
            <person name="Hauser L."/>
            <person name="Kyrpides N."/>
            <person name="Ivanova N."/>
            <person name="Ovchinnikova G."/>
            <person name="Pagani I."/>
            <person name="Siebers A.K."/>
            <person name="Allgaier M."/>
            <person name="Thelen M.P."/>
            <person name="Hugenholtz P."/>
            <person name="Woyke T."/>
        </authorList>
    </citation>
    <scope>NUCLEOTIDE SEQUENCE</scope>
    <source>
        <strain evidence="2">21</strain>
    </source>
</reference>
<name>F4C8X8_SPHS2</name>
<dbReference type="KEGG" id="shg:Sph21_0587"/>
<accession>F4C8X8</accession>
<evidence type="ECO:0000313" key="2">
    <source>
        <dbReference type="EMBL" id="ADZ77167.1"/>
    </source>
</evidence>
<keyword evidence="1" id="KW-0472">Membrane</keyword>
<dbReference type="AlphaFoldDB" id="F4C8X8"/>
<feature type="transmembrane region" description="Helical" evidence="1">
    <location>
        <begin position="20"/>
        <end position="50"/>
    </location>
</feature>
<gene>
    <name evidence="2" type="ordered locus">Sph21_0587</name>
</gene>
<evidence type="ECO:0000256" key="1">
    <source>
        <dbReference type="SAM" id="Phobius"/>
    </source>
</evidence>
<sequence>MKKLSLDEMEEIHGGSCAGAYTILGIGIVGMALGGAGGLLELGAAAYIMAYC</sequence>